<feature type="transmembrane region" description="Helical" evidence="1">
    <location>
        <begin position="12"/>
        <end position="29"/>
    </location>
</feature>
<proteinExistence type="predicted"/>
<evidence type="ECO:0000256" key="1">
    <source>
        <dbReference type="SAM" id="Phobius"/>
    </source>
</evidence>
<keyword evidence="1" id="KW-1133">Transmembrane helix</keyword>
<organism evidence="2 3">
    <name type="scientific">Candidatus Raymondbacteria bacterium RIFOXYD12_FULL_49_13</name>
    <dbReference type="NCBI Taxonomy" id="1817890"/>
    <lineage>
        <taxon>Bacteria</taxon>
        <taxon>Raymondiibacteriota</taxon>
    </lineage>
</organism>
<comment type="caution">
    <text evidence="2">The sequence shown here is derived from an EMBL/GenBank/DDBJ whole genome shotgun (WGS) entry which is preliminary data.</text>
</comment>
<evidence type="ECO:0000313" key="2">
    <source>
        <dbReference type="EMBL" id="OGK06897.1"/>
    </source>
</evidence>
<dbReference type="Proteomes" id="UP000179243">
    <property type="component" value="Unassembled WGS sequence"/>
</dbReference>
<protein>
    <submittedName>
        <fullName evidence="2">Uncharacterized protein</fullName>
    </submittedName>
</protein>
<name>A0A1F7FK87_UNCRA</name>
<gene>
    <name evidence="2" type="ORF">A2519_11600</name>
</gene>
<keyword evidence="1" id="KW-0472">Membrane</keyword>
<keyword evidence="1" id="KW-0812">Transmembrane</keyword>
<accession>A0A1F7FK87</accession>
<evidence type="ECO:0000313" key="3">
    <source>
        <dbReference type="Proteomes" id="UP000179243"/>
    </source>
</evidence>
<dbReference type="EMBL" id="MFYX01000018">
    <property type="protein sequence ID" value="OGK06897.1"/>
    <property type="molecule type" value="Genomic_DNA"/>
</dbReference>
<sequence>MRFIAKIKNLTSLMILMNFTFVALLFGSVEFPDIKNSKKPFIDATDNYYPPWDYDDVDG</sequence>
<reference evidence="2 3" key="1">
    <citation type="journal article" date="2016" name="Nat. Commun.">
        <title>Thousands of microbial genomes shed light on interconnected biogeochemical processes in an aquifer system.</title>
        <authorList>
            <person name="Anantharaman K."/>
            <person name="Brown C.T."/>
            <person name="Hug L.A."/>
            <person name="Sharon I."/>
            <person name="Castelle C.J."/>
            <person name="Probst A.J."/>
            <person name="Thomas B.C."/>
            <person name="Singh A."/>
            <person name="Wilkins M.J."/>
            <person name="Karaoz U."/>
            <person name="Brodie E.L."/>
            <person name="Williams K.H."/>
            <person name="Hubbard S.S."/>
            <person name="Banfield J.F."/>
        </authorList>
    </citation>
    <scope>NUCLEOTIDE SEQUENCE [LARGE SCALE GENOMIC DNA]</scope>
</reference>
<dbReference type="AlphaFoldDB" id="A0A1F7FK87"/>